<organism evidence="1 2">
    <name type="scientific">Thermomonospora curvata (strain ATCC 19995 / DSM 43183 / JCM 3096 / KCTC 9072 / NBRC 15933 / NCIMB 10081 / Henssen B9)</name>
    <dbReference type="NCBI Taxonomy" id="471852"/>
    <lineage>
        <taxon>Bacteria</taxon>
        <taxon>Bacillati</taxon>
        <taxon>Actinomycetota</taxon>
        <taxon>Actinomycetes</taxon>
        <taxon>Streptosporangiales</taxon>
        <taxon>Thermomonosporaceae</taxon>
        <taxon>Thermomonospora</taxon>
    </lineage>
</organism>
<evidence type="ECO:0000313" key="2">
    <source>
        <dbReference type="Proteomes" id="UP000001918"/>
    </source>
</evidence>
<keyword evidence="2" id="KW-1185">Reference proteome</keyword>
<protein>
    <submittedName>
        <fullName evidence="1">Uncharacterized protein</fullName>
    </submittedName>
</protein>
<accession>D1A2Q7</accession>
<dbReference type="KEGG" id="tcu:Tcur_2289"/>
<dbReference type="Proteomes" id="UP000001918">
    <property type="component" value="Chromosome"/>
</dbReference>
<evidence type="ECO:0000313" key="1">
    <source>
        <dbReference type="EMBL" id="ACY97855.1"/>
    </source>
</evidence>
<reference evidence="1 2" key="1">
    <citation type="journal article" date="2011" name="Stand. Genomic Sci.">
        <title>Complete genome sequence of Thermomonospora curvata type strain (B9).</title>
        <authorList>
            <person name="Chertkov O."/>
            <person name="Sikorski J."/>
            <person name="Nolan M."/>
            <person name="Lapidus A."/>
            <person name="Lucas S."/>
            <person name="Del Rio T.G."/>
            <person name="Tice H."/>
            <person name="Cheng J.F."/>
            <person name="Goodwin L."/>
            <person name="Pitluck S."/>
            <person name="Liolios K."/>
            <person name="Ivanova N."/>
            <person name="Mavromatis K."/>
            <person name="Mikhailova N."/>
            <person name="Ovchinnikova G."/>
            <person name="Pati A."/>
            <person name="Chen A."/>
            <person name="Palaniappan K."/>
            <person name="Djao O.D."/>
            <person name="Land M."/>
            <person name="Hauser L."/>
            <person name="Chang Y.J."/>
            <person name="Jeffries C.D."/>
            <person name="Brettin T."/>
            <person name="Han C."/>
            <person name="Detter J.C."/>
            <person name="Rohde M."/>
            <person name="Goker M."/>
            <person name="Woyke T."/>
            <person name="Bristow J."/>
            <person name="Eisen J.A."/>
            <person name="Markowitz V."/>
            <person name="Hugenholtz P."/>
            <person name="Klenk H.P."/>
            <person name="Kyrpides N.C."/>
        </authorList>
    </citation>
    <scope>NUCLEOTIDE SEQUENCE [LARGE SCALE GENOMIC DNA]</scope>
    <source>
        <strain evidence="2">ATCC 19995 / DSM 43183 / JCM 3096 / KCTC 9072 / NBRC 15933 / NCIMB 10081 / Henssen B9</strain>
    </source>
</reference>
<dbReference type="HOGENOM" id="CLU_3206353_0_0_11"/>
<gene>
    <name evidence="1" type="ordered locus">Tcur_2289</name>
</gene>
<sequence length="45" mass="4959">MLGPVEVFHRPRFVFVDGSRTPLSAHHMDAMKITACKGGEHAPAR</sequence>
<dbReference type="EMBL" id="CP001738">
    <property type="protein sequence ID" value="ACY97855.1"/>
    <property type="molecule type" value="Genomic_DNA"/>
</dbReference>
<dbReference type="AlphaFoldDB" id="D1A2Q7"/>
<proteinExistence type="predicted"/>
<name>D1A2Q7_THECD</name>